<dbReference type="RefSeq" id="WP_036514942.1">
    <property type="nucleotide sequence ID" value="NZ_AONB01000043.1"/>
</dbReference>
<dbReference type="Proteomes" id="UP000019464">
    <property type="component" value="Unassembled WGS sequence"/>
</dbReference>
<dbReference type="SUPFAM" id="SSF53448">
    <property type="entry name" value="Nucleotide-diphospho-sugar transferases"/>
    <property type="match status" value="1"/>
</dbReference>
<dbReference type="Gene3D" id="3.90.550.10">
    <property type="entry name" value="Spore Coat Polysaccharide Biosynthesis Protein SpsA, Chain A"/>
    <property type="match status" value="1"/>
</dbReference>
<comment type="similarity">
    <text evidence="1">Belongs to the glycosyltransferase 2 family.</text>
</comment>
<evidence type="ECO:0000256" key="2">
    <source>
        <dbReference type="ARBA" id="ARBA00022676"/>
    </source>
</evidence>
<keyword evidence="6" id="KW-1185">Reference proteome</keyword>
<keyword evidence="2 5" id="KW-0328">Glycosyltransferase</keyword>
<dbReference type="AlphaFoldDB" id="W9UPL3"/>
<dbReference type="CDD" id="cd00761">
    <property type="entry name" value="Glyco_tranf_GTA_type"/>
    <property type="match status" value="1"/>
</dbReference>
<dbReference type="PANTHER" id="PTHR43630:SF1">
    <property type="entry name" value="POLY-BETA-1,6-N-ACETYL-D-GLUCOSAMINE SYNTHASE"/>
    <property type="match status" value="1"/>
</dbReference>
<dbReference type="InterPro" id="IPR029044">
    <property type="entry name" value="Nucleotide-diphossugar_trans"/>
</dbReference>
<feature type="domain" description="Glycosyltransferase 2-like" evidence="4">
    <location>
        <begin position="4"/>
        <end position="133"/>
    </location>
</feature>
<protein>
    <submittedName>
        <fullName evidence="5">Hyaluronan synthase</fullName>
        <ecNumber evidence="5">2.4.1.212</ecNumber>
    </submittedName>
</protein>
<dbReference type="InterPro" id="IPR001173">
    <property type="entry name" value="Glyco_trans_2-like"/>
</dbReference>
<keyword evidence="3 5" id="KW-0808">Transferase</keyword>
<dbReference type="STRING" id="1229521.D791_04040"/>
<dbReference type="OrthoDB" id="9801954at2"/>
<organism evidence="5 6">
    <name type="scientific">Nitrincola nitratireducens</name>
    <dbReference type="NCBI Taxonomy" id="1229521"/>
    <lineage>
        <taxon>Bacteria</taxon>
        <taxon>Pseudomonadati</taxon>
        <taxon>Pseudomonadota</taxon>
        <taxon>Gammaproteobacteria</taxon>
        <taxon>Oceanospirillales</taxon>
        <taxon>Oceanospirillaceae</taxon>
        <taxon>Nitrincola</taxon>
    </lineage>
</organism>
<evidence type="ECO:0000259" key="4">
    <source>
        <dbReference type="Pfam" id="PF00535"/>
    </source>
</evidence>
<dbReference type="GO" id="GO:0050501">
    <property type="term" value="F:hyaluronan synthase activity"/>
    <property type="evidence" value="ECO:0007669"/>
    <property type="project" value="UniProtKB-EC"/>
</dbReference>
<evidence type="ECO:0000313" key="5">
    <source>
        <dbReference type="EMBL" id="EXJ09034.1"/>
    </source>
</evidence>
<evidence type="ECO:0000313" key="6">
    <source>
        <dbReference type="Proteomes" id="UP000019464"/>
    </source>
</evidence>
<gene>
    <name evidence="5" type="primary">hyaD_3</name>
    <name evidence="5" type="ORF">D791_04040</name>
</gene>
<reference evidence="5 6" key="2">
    <citation type="journal article" date="2015" name="Syst. Appl. Microbiol.">
        <title>Nitrincola nitratireducens sp. nov. isolated from a haloalkaline crater lake.</title>
        <authorList>
            <person name="Singh A."/>
            <person name="Vaidya B."/>
            <person name="Tanuku N.R."/>
            <person name="Pinnaka A.K."/>
        </authorList>
    </citation>
    <scope>NUCLEOTIDE SEQUENCE [LARGE SCALE GENOMIC DNA]</scope>
    <source>
        <strain evidence="5 6">AK23</strain>
    </source>
</reference>
<evidence type="ECO:0000256" key="3">
    <source>
        <dbReference type="ARBA" id="ARBA00022679"/>
    </source>
</evidence>
<name>W9UPL3_9GAMM</name>
<evidence type="ECO:0000256" key="1">
    <source>
        <dbReference type="ARBA" id="ARBA00006739"/>
    </source>
</evidence>
<comment type="caution">
    <text evidence="5">The sequence shown here is derived from an EMBL/GenBank/DDBJ whole genome shotgun (WGS) entry which is preliminary data.</text>
</comment>
<sequence length="304" mass="35296">MSLSIIIPVGYDPDGLEITLSSIFKSKSLTNIPIEIIVINDGYDLEVEKICLKYKIVHYPTTINIGPAAGRNIGIELSKYNYIAFIDADIKVSDHWIELMHYSLTKYHYVGGKILIDRENISNIFEEYDYITAFDVQSYMEKGHAPTANLGIRKEITHKVGLFEPNLRSGEDTEFGDRVFKHKDFVFFYNEEAVVFHPPRSLKSQLIKRARVVKGHLKLASIYKDRYKHFKKTYYNPFIMLRPPFQVFKKIANSKKISTPTKFILYTYAYFLKLYSFSIAIKYMMKPTTVNLETKNHPKIDQGT</sequence>
<accession>W9UPL3</accession>
<dbReference type="EC" id="2.4.1.212" evidence="5"/>
<dbReference type="PANTHER" id="PTHR43630">
    <property type="entry name" value="POLY-BETA-1,6-N-ACETYL-D-GLUCOSAMINE SYNTHASE"/>
    <property type="match status" value="1"/>
</dbReference>
<dbReference type="Pfam" id="PF00535">
    <property type="entry name" value="Glycos_transf_2"/>
    <property type="match status" value="1"/>
</dbReference>
<proteinExistence type="inferred from homology"/>
<dbReference type="EMBL" id="AONB01000043">
    <property type="protein sequence ID" value="EXJ09034.1"/>
    <property type="molecule type" value="Genomic_DNA"/>
</dbReference>
<reference evidence="6" key="1">
    <citation type="submission" date="2012-11" db="EMBL/GenBank/DDBJ databases">
        <authorList>
            <person name="Singh A."/>
            <person name="Pinnaka A.K."/>
            <person name="Vaidya B."/>
        </authorList>
    </citation>
    <scope>NUCLEOTIDE SEQUENCE [LARGE SCALE GENOMIC DNA]</scope>
    <source>
        <strain evidence="6">AK23</strain>
    </source>
</reference>